<evidence type="ECO:0000313" key="5">
    <source>
        <dbReference type="EMBL" id="CAB3992164.1"/>
    </source>
</evidence>
<evidence type="ECO:0000313" key="6">
    <source>
        <dbReference type="Proteomes" id="UP001152795"/>
    </source>
</evidence>
<keyword evidence="5" id="KW-0548">Nucleotidyltransferase</keyword>
<gene>
    <name evidence="5" type="ORF">PACLA_8A016769</name>
</gene>
<dbReference type="Proteomes" id="UP001152795">
    <property type="component" value="Unassembled WGS sequence"/>
</dbReference>
<dbReference type="InterPro" id="IPR011604">
    <property type="entry name" value="PDDEXK-like_dom_sf"/>
</dbReference>
<evidence type="ECO:0000256" key="1">
    <source>
        <dbReference type="ARBA" id="ARBA00022722"/>
    </source>
</evidence>
<keyword evidence="6" id="KW-1185">Reference proteome</keyword>
<dbReference type="PANTHER" id="PTHR47526">
    <property type="entry name" value="ATP-DEPENDENT DNA HELICASE"/>
    <property type="match status" value="1"/>
</dbReference>
<dbReference type="GO" id="GO:0003964">
    <property type="term" value="F:RNA-directed DNA polymerase activity"/>
    <property type="evidence" value="ECO:0007669"/>
    <property type="project" value="UniProtKB-KW"/>
</dbReference>
<evidence type="ECO:0000256" key="4">
    <source>
        <dbReference type="ARBA" id="ARBA00022839"/>
    </source>
</evidence>
<name>A0A6S7GFE6_PARCT</name>
<keyword evidence="2" id="KW-0255">Endonuclease</keyword>
<accession>A0A6S7GFE6</accession>
<dbReference type="GO" id="GO:0006281">
    <property type="term" value="P:DNA repair"/>
    <property type="evidence" value="ECO:0007669"/>
    <property type="project" value="UniProtKB-ARBA"/>
</dbReference>
<proteinExistence type="predicted"/>
<keyword evidence="4" id="KW-0269">Exonuclease</keyword>
<dbReference type="SUPFAM" id="SSF52980">
    <property type="entry name" value="Restriction endonuclease-like"/>
    <property type="match status" value="1"/>
</dbReference>
<dbReference type="EMBL" id="CACRXK020001993">
    <property type="protein sequence ID" value="CAB3992164.1"/>
    <property type="molecule type" value="Genomic_DNA"/>
</dbReference>
<protein>
    <submittedName>
        <fullName evidence="5">RNA-directed DNA polymerase from mobile element jockey</fullName>
    </submittedName>
</protein>
<dbReference type="GO" id="GO:0004527">
    <property type="term" value="F:exonuclease activity"/>
    <property type="evidence" value="ECO:0007669"/>
    <property type="project" value="UniProtKB-KW"/>
</dbReference>
<dbReference type="GO" id="GO:0004519">
    <property type="term" value="F:endonuclease activity"/>
    <property type="evidence" value="ECO:0007669"/>
    <property type="project" value="UniProtKB-KW"/>
</dbReference>
<dbReference type="PANTHER" id="PTHR47526:SF3">
    <property type="entry name" value="PHD-TYPE DOMAIN-CONTAINING PROTEIN"/>
    <property type="match status" value="1"/>
</dbReference>
<keyword evidence="3" id="KW-0378">Hydrolase</keyword>
<comment type="caution">
    <text evidence="5">The sequence shown here is derived from an EMBL/GenBank/DDBJ whole genome shotgun (WGS) entry which is preliminary data.</text>
</comment>
<reference evidence="5" key="1">
    <citation type="submission" date="2020-04" db="EMBL/GenBank/DDBJ databases">
        <authorList>
            <person name="Alioto T."/>
            <person name="Alioto T."/>
            <person name="Gomez Garrido J."/>
        </authorList>
    </citation>
    <scope>NUCLEOTIDE SEQUENCE</scope>
    <source>
        <strain evidence="5">A484AB</strain>
    </source>
</reference>
<keyword evidence="5" id="KW-0695">RNA-directed DNA polymerase</keyword>
<dbReference type="OrthoDB" id="5982000at2759"/>
<feature type="non-terminal residue" evidence="5">
    <location>
        <position position="1"/>
    </location>
</feature>
<dbReference type="InterPro" id="IPR011335">
    <property type="entry name" value="Restrct_endonuc-II-like"/>
</dbReference>
<dbReference type="Pfam" id="PF01771">
    <property type="entry name" value="Viral_alk_exo"/>
    <property type="match status" value="1"/>
</dbReference>
<evidence type="ECO:0000256" key="2">
    <source>
        <dbReference type="ARBA" id="ARBA00022759"/>
    </source>
</evidence>
<dbReference type="Gene3D" id="3.90.320.10">
    <property type="match status" value="1"/>
</dbReference>
<organism evidence="5 6">
    <name type="scientific">Paramuricea clavata</name>
    <name type="common">Red gorgonian</name>
    <name type="synonym">Violescent sea-whip</name>
    <dbReference type="NCBI Taxonomy" id="317549"/>
    <lineage>
        <taxon>Eukaryota</taxon>
        <taxon>Metazoa</taxon>
        <taxon>Cnidaria</taxon>
        <taxon>Anthozoa</taxon>
        <taxon>Octocorallia</taxon>
        <taxon>Malacalcyonacea</taxon>
        <taxon>Plexauridae</taxon>
        <taxon>Paramuricea</taxon>
    </lineage>
</organism>
<keyword evidence="1" id="KW-0540">Nuclease</keyword>
<dbReference type="InterPro" id="IPR034720">
    <property type="entry name" value="Viral_alk_exo"/>
</dbReference>
<dbReference type="AlphaFoldDB" id="A0A6S7GFE6"/>
<sequence>MCTKVEHGVDDSLPPSLSKKALSFMSKESVKDKTLEEVVPLFIEHCQLSSEQVQQVETSTRGQHTNKMWFEQRSGRITASKFHEVSTKTESIMKKRGKTAIKYSPMVSQLLGKSVDISHLPAIAWGQTHEKDAIQAFLSASQHVDGLHGFHSCGLFVKELRECPHFATHAGISHGESSCM</sequence>
<evidence type="ECO:0000256" key="3">
    <source>
        <dbReference type="ARBA" id="ARBA00022801"/>
    </source>
</evidence>
<keyword evidence="5" id="KW-0808">Transferase</keyword>